<evidence type="ECO:0000256" key="1">
    <source>
        <dbReference type="SAM" id="MobiDB-lite"/>
    </source>
</evidence>
<dbReference type="Proteomes" id="UP000325743">
    <property type="component" value="Chromosome 2"/>
</dbReference>
<dbReference type="RefSeq" id="WP_151071475.1">
    <property type="nucleotide sequence ID" value="NZ_CP032519.1"/>
</dbReference>
<evidence type="ECO:0000313" key="2">
    <source>
        <dbReference type="EMBL" id="QEZ46223.1"/>
    </source>
</evidence>
<dbReference type="EMBL" id="CP032519">
    <property type="protein sequence ID" value="QEZ46223.1"/>
    <property type="molecule type" value="Genomic_DNA"/>
</dbReference>
<name>A0A5P3VLB8_9BURK</name>
<gene>
    <name evidence="2" type="ORF">D2917_18260</name>
</gene>
<protein>
    <submittedName>
        <fullName evidence="2">Uncharacterized protein</fullName>
    </submittedName>
</protein>
<proteinExistence type="predicted"/>
<organism evidence="2 3">
    <name type="scientific">Cupriavidus oxalaticus</name>
    <dbReference type="NCBI Taxonomy" id="96344"/>
    <lineage>
        <taxon>Bacteria</taxon>
        <taxon>Pseudomonadati</taxon>
        <taxon>Pseudomonadota</taxon>
        <taxon>Betaproteobacteria</taxon>
        <taxon>Burkholderiales</taxon>
        <taxon>Burkholderiaceae</taxon>
        <taxon>Cupriavidus</taxon>
    </lineage>
</organism>
<accession>A0A5P3VLB8</accession>
<sequence>MPAPTTTQTTLTREQRTRLRIQYINKHAATALRAVVAEAERLFPDAERIDVRPGRAYKVRPTTFYKARPEIIRRLVALPELRGLPQRELRRSMGEEVVRLFGDHAALRHKDWTDPLTQHERAAAAALVKGWPYDADRHQSLQDFVTLIQSGQPSAEGGSLPYLECTDGQRVSCPGPDAVCIGVERRAIKRKGKAGSFVIVWEGRERGLRTVLSGLGIGWEDFTSLYAAAQARAGEAASQRQRQQADDDTAEELSFVADAVPIHRSGSREQVIPTSLAECRALRETERQHARSRKCSPPLADGGREQSREPGSDDSPITEEDEAAAMIGLDLSDDGDPLK</sequence>
<dbReference type="AlphaFoldDB" id="A0A5P3VLB8"/>
<feature type="compositionally biased region" description="Basic and acidic residues" evidence="1">
    <location>
        <begin position="302"/>
        <end position="311"/>
    </location>
</feature>
<reference evidence="2 3" key="1">
    <citation type="submission" date="2018-09" db="EMBL/GenBank/DDBJ databases">
        <title>Complete genome sequence of Cupriavidus oxalaticus T2, a bacterium capable of phenol tolerance and degradation.</title>
        <authorList>
            <person name="Yan J."/>
        </authorList>
    </citation>
    <scope>NUCLEOTIDE SEQUENCE [LARGE SCALE GENOMIC DNA]</scope>
    <source>
        <strain evidence="2 3">T2</strain>
    </source>
</reference>
<feature type="region of interest" description="Disordered" evidence="1">
    <location>
        <begin position="285"/>
        <end position="339"/>
    </location>
</feature>
<evidence type="ECO:0000313" key="3">
    <source>
        <dbReference type="Proteomes" id="UP000325743"/>
    </source>
</evidence>